<dbReference type="InterPro" id="IPR005656">
    <property type="entry name" value="MmgE_PrpD"/>
</dbReference>
<evidence type="ECO:0000259" key="3">
    <source>
        <dbReference type="Pfam" id="PF19305"/>
    </source>
</evidence>
<dbReference type="Pfam" id="PF03972">
    <property type="entry name" value="MmgE_PrpD_N"/>
    <property type="match status" value="1"/>
</dbReference>
<dbReference type="EMBL" id="JAGGMQ010000001">
    <property type="protein sequence ID" value="MBP2169495.1"/>
    <property type="molecule type" value="Genomic_DNA"/>
</dbReference>
<dbReference type="Pfam" id="PF19305">
    <property type="entry name" value="MmgE_PrpD_C"/>
    <property type="match status" value="1"/>
</dbReference>
<dbReference type="Proteomes" id="UP001195624">
    <property type="component" value="Unassembled WGS sequence"/>
</dbReference>
<protein>
    <submittedName>
        <fullName evidence="4">2-methylcitrate dehydratase PrpD</fullName>
    </submittedName>
</protein>
<feature type="domain" description="MmgE/PrpD N-terminal" evidence="2">
    <location>
        <begin position="18"/>
        <end position="218"/>
    </location>
</feature>
<comment type="caution">
    <text evidence="4">The sequence shown here is derived from an EMBL/GenBank/DDBJ whole genome shotgun (WGS) entry which is preliminary data.</text>
</comment>
<dbReference type="InterPro" id="IPR045337">
    <property type="entry name" value="MmgE_PrpD_C"/>
</dbReference>
<organism evidence="4 5">
    <name type="scientific">Winslowiella toletana</name>
    <dbReference type="NCBI Taxonomy" id="92490"/>
    <lineage>
        <taxon>Bacteria</taxon>
        <taxon>Pseudomonadati</taxon>
        <taxon>Pseudomonadota</taxon>
        <taxon>Gammaproteobacteria</taxon>
        <taxon>Enterobacterales</taxon>
        <taxon>Erwiniaceae</taxon>
        <taxon>Winslowiella</taxon>
    </lineage>
</organism>
<dbReference type="PANTHER" id="PTHR16943:SF8">
    <property type="entry name" value="2-METHYLCITRATE DEHYDRATASE"/>
    <property type="match status" value="1"/>
</dbReference>
<dbReference type="SUPFAM" id="SSF103378">
    <property type="entry name" value="2-methylcitrate dehydratase PrpD"/>
    <property type="match status" value="1"/>
</dbReference>
<comment type="similarity">
    <text evidence="1">Belongs to the PrpD family.</text>
</comment>
<name>A0ABS4PBL0_9GAMM</name>
<dbReference type="PANTHER" id="PTHR16943">
    <property type="entry name" value="2-METHYLCITRATE DEHYDRATASE-RELATED"/>
    <property type="match status" value="1"/>
</dbReference>
<proteinExistence type="inferred from homology"/>
<dbReference type="InterPro" id="IPR042183">
    <property type="entry name" value="MmgE/PrpD_sf_1"/>
</dbReference>
<dbReference type="Gene3D" id="3.30.1330.120">
    <property type="entry name" value="2-methylcitrate dehydratase PrpD"/>
    <property type="match status" value="1"/>
</dbReference>
<dbReference type="InterPro" id="IPR045336">
    <property type="entry name" value="MmgE_PrpD_N"/>
</dbReference>
<dbReference type="RefSeq" id="WP_017801112.1">
    <property type="nucleotide sequence ID" value="NZ_JAGGMQ010000001.1"/>
</dbReference>
<accession>A0ABS4PBL0</accession>
<reference evidence="5" key="2">
    <citation type="submission" date="2023-07" db="EMBL/GenBank/DDBJ databases">
        <title>Genome mining of underrepresented organisms for secondary metabolites.</title>
        <authorList>
            <person name="D'Agostino P.M."/>
        </authorList>
    </citation>
    <scope>NUCLEOTIDE SEQUENCE [LARGE SCALE GENOMIC DNA]</scope>
    <source>
        <strain evidence="5">WS4403</strain>
    </source>
</reference>
<evidence type="ECO:0000256" key="1">
    <source>
        <dbReference type="ARBA" id="ARBA00006174"/>
    </source>
</evidence>
<keyword evidence="5" id="KW-1185">Reference proteome</keyword>
<dbReference type="InterPro" id="IPR042188">
    <property type="entry name" value="MmgE/PrpD_sf_2"/>
</dbReference>
<gene>
    <name evidence="4" type="ORF">J2125_002687</name>
</gene>
<feature type="domain" description="MmgE/PrpD C-terminal" evidence="3">
    <location>
        <begin position="253"/>
        <end position="417"/>
    </location>
</feature>
<evidence type="ECO:0000313" key="4">
    <source>
        <dbReference type="EMBL" id="MBP2169495.1"/>
    </source>
</evidence>
<sequence length="440" mass="46641">MSLAQQLATLIVSTRPSEEARAKARAGLLDFIAVTLPVVNGEIADSGLRSLRQVYRGEESLSQALLLGYAGHALDFDDFHADFRGHPGTVILPALLALAAQRPEISGDDFLDAYVIGVEVAGRLGLAAGPQHYTLGFHNTATLGVIAAAAATACLLDASAEQTAVILGLAATQASGLRAQFGSAVKPLHAGLAAQAAVSAILLTLAGFDGQPQQVLESFLHAYCAGQQQPEKLTASWGAPWRIVAPGLEFKPYPTCSGTHSAADAARQLRSAWLQQGHSVAALAAAIQRIDIAFPPGGDIAAFIRHPQNGIEARFSLEYVVAIALLRDNLRVEDFAEGPLNPEIAALAEKAVRCPDESAPPDALNPGQRFHQVTLWLSSGERLQQRVTRQQSLAIPLDLTSKLRSCLPNHSESQRQQIVTRSQLRAADDLPALCALLSVK</sequence>
<reference evidence="4 5" key="1">
    <citation type="submission" date="2021-03" db="EMBL/GenBank/DDBJ databases">
        <authorList>
            <person name="D'Agostino P."/>
            <person name="Huntemann M."/>
            <person name="Clum A."/>
            <person name="Spunde A."/>
            <person name="Palaniappan K."/>
            <person name="Ritter S."/>
            <person name="Mikhailova N."/>
            <person name="Chen I.-M."/>
            <person name="Stamatis D."/>
            <person name="Reddy T."/>
            <person name="O'Malley R."/>
            <person name="Daum C."/>
            <person name="Shapiro N."/>
            <person name="Ivanova N."/>
            <person name="Kyrpides N."/>
            <person name="Woyke T."/>
        </authorList>
    </citation>
    <scope>NUCLEOTIDE SEQUENCE [LARGE SCALE GENOMIC DNA]</scope>
    <source>
        <strain evidence="4 5">WS4403</strain>
    </source>
</reference>
<evidence type="ECO:0000259" key="2">
    <source>
        <dbReference type="Pfam" id="PF03972"/>
    </source>
</evidence>
<dbReference type="Gene3D" id="1.10.4100.10">
    <property type="entry name" value="2-methylcitrate dehydratase PrpD"/>
    <property type="match status" value="1"/>
</dbReference>
<evidence type="ECO:0000313" key="5">
    <source>
        <dbReference type="Proteomes" id="UP001195624"/>
    </source>
</evidence>
<dbReference type="InterPro" id="IPR036148">
    <property type="entry name" value="MmgE/PrpD_sf"/>
</dbReference>